<keyword evidence="4" id="KW-1185">Reference proteome</keyword>
<sequence length="329" mass="36723">MTISVFSVPTPQLCIYKNSWPAAIYPSLSYSSSKLTVPLCSPSPPTSVIEEGASPAPDDIPVVDRSEFTSGCTACGREEIEKGCNGEGRIQGGIATVPGFGWWPIKAYRPCPAFVASGGRYRRQGQSMDEVVSGSGKTPTVRTASDSKTRLFVSEKSAECKMDDSETKQRIEETVRRILQESNMDEVTESKIRKQASEQLGLNLSQPHFKAFVKQVVGAFLEEKLQEQEAQQPQEEEIDEEEVEEEQEVSKGKEYDDEGDLIICKLSDKRRVTIQDFRGKTLVSIREYYKKDGKELPTSKGISLTEEQWSAFKKNLPAIEKAIKKMESR</sequence>
<feature type="region of interest" description="Disordered" evidence="1">
    <location>
        <begin position="226"/>
        <end position="254"/>
    </location>
</feature>
<protein>
    <recommendedName>
        <fullName evidence="2">DEK-C domain-containing protein</fullName>
    </recommendedName>
</protein>
<gene>
    <name evidence="3" type="ORF">AYBTSS11_LOCUS7903</name>
</gene>
<evidence type="ECO:0000259" key="2">
    <source>
        <dbReference type="PROSITE" id="PS51998"/>
    </source>
</evidence>
<dbReference type="Gene3D" id="1.10.10.60">
    <property type="entry name" value="Homeodomain-like"/>
    <property type="match status" value="1"/>
</dbReference>
<dbReference type="PROSITE" id="PS51998">
    <property type="entry name" value="DEK_C"/>
    <property type="match status" value="1"/>
</dbReference>
<evidence type="ECO:0000313" key="3">
    <source>
        <dbReference type="EMBL" id="CAJ1937235.1"/>
    </source>
</evidence>
<dbReference type="FunFam" id="2.30.31.10:FF:000004">
    <property type="entry name" value="RNA polymerase II transcriptional coactivator KELP"/>
    <property type="match status" value="1"/>
</dbReference>
<dbReference type="InterPro" id="IPR014876">
    <property type="entry name" value="DEK_C"/>
</dbReference>
<dbReference type="Proteomes" id="UP001189624">
    <property type="component" value="Chromosome 3"/>
</dbReference>
<feature type="domain" description="DEK-C" evidence="2">
    <location>
        <begin position="165"/>
        <end position="222"/>
    </location>
</feature>
<evidence type="ECO:0000313" key="4">
    <source>
        <dbReference type="Proteomes" id="UP001189624"/>
    </source>
</evidence>
<dbReference type="PANTHER" id="PTHR47721:SF2">
    <property type="entry name" value="OS01G0235100 PROTEIN"/>
    <property type="match status" value="1"/>
</dbReference>
<dbReference type="InterPro" id="IPR003173">
    <property type="entry name" value="PC4_C"/>
</dbReference>
<dbReference type="GO" id="GO:0003677">
    <property type="term" value="F:DNA binding"/>
    <property type="evidence" value="ECO:0007669"/>
    <property type="project" value="InterPro"/>
</dbReference>
<dbReference type="Gene3D" id="2.30.31.10">
    <property type="entry name" value="Transcriptional Coactivator Pc4, Chain A"/>
    <property type="match status" value="1"/>
</dbReference>
<feature type="compositionally biased region" description="Acidic residues" evidence="1">
    <location>
        <begin position="234"/>
        <end position="247"/>
    </location>
</feature>
<feature type="compositionally biased region" description="Polar residues" evidence="1">
    <location>
        <begin position="135"/>
        <end position="146"/>
    </location>
</feature>
<dbReference type="Pfam" id="PF02229">
    <property type="entry name" value="PC4"/>
    <property type="match status" value="1"/>
</dbReference>
<dbReference type="Gramene" id="rna-AYBTSS11_LOCUS7903">
    <property type="protein sequence ID" value="CAJ1937235.1"/>
    <property type="gene ID" value="gene-AYBTSS11_LOCUS7903"/>
</dbReference>
<evidence type="ECO:0000256" key="1">
    <source>
        <dbReference type="SAM" id="MobiDB-lite"/>
    </source>
</evidence>
<reference evidence="3" key="1">
    <citation type="submission" date="2023-10" db="EMBL/GenBank/DDBJ databases">
        <authorList>
            <person name="Domelevo Entfellner J.-B."/>
        </authorList>
    </citation>
    <scope>NUCLEOTIDE SEQUENCE</scope>
</reference>
<dbReference type="SUPFAM" id="SSF109715">
    <property type="entry name" value="DEK C-terminal domain"/>
    <property type="match status" value="1"/>
</dbReference>
<proteinExistence type="predicted"/>
<dbReference type="PANTHER" id="PTHR47721">
    <property type="entry name" value="OS01G0235100 PROTEIN"/>
    <property type="match status" value="1"/>
</dbReference>
<dbReference type="SUPFAM" id="SSF54447">
    <property type="entry name" value="ssDNA-binding transcriptional regulator domain"/>
    <property type="match status" value="1"/>
</dbReference>
<dbReference type="InterPro" id="IPR009044">
    <property type="entry name" value="ssDNA-bd_transcriptional_reg"/>
</dbReference>
<name>A0AA86S0K8_9FABA</name>
<dbReference type="GO" id="GO:0006355">
    <property type="term" value="P:regulation of DNA-templated transcription"/>
    <property type="evidence" value="ECO:0007669"/>
    <property type="project" value="InterPro"/>
</dbReference>
<dbReference type="AlphaFoldDB" id="A0AA86S0K8"/>
<dbReference type="GO" id="GO:0009507">
    <property type="term" value="C:chloroplast"/>
    <property type="evidence" value="ECO:0007669"/>
    <property type="project" value="TreeGrafter"/>
</dbReference>
<organism evidence="3 4">
    <name type="scientific">Sphenostylis stenocarpa</name>
    <dbReference type="NCBI Taxonomy" id="92480"/>
    <lineage>
        <taxon>Eukaryota</taxon>
        <taxon>Viridiplantae</taxon>
        <taxon>Streptophyta</taxon>
        <taxon>Embryophyta</taxon>
        <taxon>Tracheophyta</taxon>
        <taxon>Spermatophyta</taxon>
        <taxon>Magnoliopsida</taxon>
        <taxon>eudicotyledons</taxon>
        <taxon>Gunneridae</taxon>
        <taxon>Pentapetalae</taxon>
        <taxon>rosids</taxon>
        <taxon>fabids</taxon>
        <taxon>Fabales</taxon>
        <taxon>Fabaceae</taxon>
        <taxon>Papilionoideae</taxon>
        <taxon>50 kb inversion clade</taxon>
        <taxon>NPAAA clade</taxon>
        <taxon>indigoferoid/millettioid clade</taxon>
        <taxon>Phaseoleae</taxon>
        <taxon>Sphenostylis</taxon>
    </lineage>
</organism>
<dbReference type="EMBL" id="OY731400">
    <property type="protein sequence ID" value="CAJ1937235.1"/>
    <property type="molecule type" value="Genomic_DNA"/>
</dbReference>
<accession>A0AA86S0K8</accession>
<feature type="region of interest" description="Disordered" evidence="1">
    <location>
        <begin position="126"/>
        <end position="147"/>
    </location>
</feature>
<dbReference type="Pfam" id="PF08766">
    <property type="entry name" value="DEK_C"/>
    <property type="match status" value="1"/>
</dbReference>